<dbReference type="EMBL" id="JBHMFI010000002">
    <property type="protein sequence ID" value="MFB9074392.1"/>
    <property type="molecule type" value="Genomic_DNA"/>
</dbReference>
<accession>A0ABV5G649</accession>
<evidence type="ECO:0000313" key="2">
    <source>
        <dbReference type="Proteomes" id="UP001589575"/>
    </source>
</evidence>
<organism evidence="1 2">
    <name type="scientific">Citricoccus parietis</name>
    <dbReference type="NCBI Taxonomy" id="592307"/>
    <lineage>
        <taxon>Bacteria</taxon>
        <taxon>Bacillati</taxon>
        <taxon>Actinomycetota</taxon>
        <taxon>Actinomycetes</taxon>
        <taxon>Micrococcales</taxon>
        <taxon>Micrococcaceae</taxon>
        <taxon>Citricoccus</taxon>
    </lineage>
</organism>
<dbReference type="Proteomes" id="UP001589575">
    <property type="component" value="Unassembled WGS sequence"/>
</dbReference>
<protein>
    <submittedName>
        <fullName evidence="1">Uncharacterized protein</fullName>
    </submittedName>
</protein>
<sequence length="212" mass="22956">MNASATTWVTPRVAPTSSVRRSSARASIFSSIPRRVSWSSSAAAWAANDAARVATLDNTRGLTMPRLGMENRTCWSMRPCFPRTTPLSTPSLGLFVAASCRRRAALSSVSFTHRPLCAWSWAVSPHAWLTRWATDAVRMPPDPSFITPISSSTDATVASSPLISHTSPCSTAASSLLVSMWSLFRTAPWIDLLNHCEGRPWAVGLLRVLQGG</sequence>
<reference evidence="1 2" key="1">
    <citation type="submission" date="2024-09" db="EMBL/GenBank/DDBJ databases">
        <authorList>
            <person name="Sun Q."/>
            <person name="Mori K."/>
        </authorList>
    </citation>
    <scope>NUCLEOTIDE SEQUENCE [LARGE SCALE GENOMIC DNA]</scope>
    <source>
        <strain evidence="1 2">CCM 7609</strain>
    </source>
</reference>
<proteinExistence type="predicted"/>
<gene>
    <name evidence="1" type="ORF">ACFFX0_25645</name>
</gene>
<name>A0ABV5G649_9MICC</name>
<keyword evidence="2" id="KW-1185">Reference proteome</keyword>
<evidence type="ECO:0000313" key="1">
    <source>
        <dbReference type="EMBL" id="MFB9074392.1"/>
    </source>
</evidence>
<comment type="caution">
    <text evidence="1">The sequence shown here is derived from an EMBL/GenBank/DDBJ whole genome shotgun (WGS) entry which is preliminary data.</text>
</comment>